<protein>
    <submittedName>
        <fullName evidence="1">Uncharacterized protein</fullName>
    </submittedName>
</protein>
<dbReference type="AlphaFoldDB" id="A0A0S2HX67"/>
<reference evidence="1 2" key="1">
    <citation type="submission" date="2015-11" db="EMBL/GenBank/DDBJ databases">
        <title>Description and complete genome sequence of a novel strain predominating in hypersaline microbial mats and representing a new family of the Bacteriodetes phylum.</title>
        <authorList>
            <person name="Spring S."/>
            <person name="Bunk B."/>
            <person name="Sproer C."/>
            <person name="Klenk H.-P."/>
        </authorList>
    </citation>
    <scope>NUCLEOTIDE SEQUENCE [LARGE SCALE GENOMIC DNA]</scope>
    <source>
        <strain evidence="1 2">L21-Spi-D4</strain>
    </source>
</reference>
<gene>
    <name evidence="1" type="ORF">L21SP5_00955</name>
</gene>
<evidence type="ECO:0000313" key="2">
    <source>
        <dbReference type="Proteomes" id="UP000064893"/>
    </source>
</evidence>
<name>A0A0S2HX67_9BACT</name>
<dbReference type="STRING" id="1307839.L21SP5_00955"/>
<dbReference type="KEGG" id="blq:L21SP5_00955"/>
<dbReference type="EMBL" id="CP013118">
    <property type="protein sequence ID" value="ALO14622.1"/>
    <property type="molecule type" value="Genomic_DNA"/>
</dbReference>
<proteinExistence type="predicted"/>
<evidence type="ECO:0000313" key="1">
    <source>
        <dbReference type="EMBL" id="ALO14622.1"/>
    </source>
</evidence>
<accession>A0A0S2HX67</accession>
<organism evidence="1 2">
    <name type="scientific">Salinivirga cyanobacteriivorans</name>
    <dbReference type="NCBI Taxonomy" id="1307839"/>
    <lineage>
        <taxon>Bacteria</taxon>
        <taxon>Pseudomonadati</taxon>
        <taxon>Bacteroidota</taxon>
        <taxon>Bacteroidia</taxon>
        <taxon>Bacteroidales</taxon>
        <taxon>Salinivirgaceae</taxon>
        <taxon>Salinivirga</taxon>
    </lineage>
</organism>
<keyword evidence="2" id="KW-1185">Reference proteome</keyword>
<dbReference type="Proteomes" id="UP000064893">
    <property type="component" value="Chromosome"/>
</dbReference>
<sequence length="71" mass="7962">MAVTRKALAKYGFSPEYFIIQNTATRLKLCRFWFLSKSTGRGKLYLKQTLTTENKDLTCAAIHGGDKKGAC</sequence>